<organism evidence="2 3">
    <name type="scientific">Actinoplanes xinjiangensis</name>
    <dbReference type="NCBI Taxonomy" id="512350"/>
    <lineage>
        <taxon>Bacteria</taxon>
        <taxon>Bacillati</taxon>
        <taxon>Actinomycetota</taxon>
        <taxon>Actinomycetes</taxon>
        <taxon>Micromonosporales</taxon>
        <taxon>Micromonosporaceae</taxon>
        <taxon>Actinoplanes</taxon>
    </lineage>
</organism>
<evidence type="ECO:0000313" key="2">
    <source>
        <dbReference type="EMBL" id="PWK39864.1"/>
    </source>
</evidence>
<dbReference type="OrthoDB" id="3403335at2"/>
<keyword evidence="1" id="KW-1133">Transmembrane helix</keyword>
<keyword evidence="1" id="KW-0472">Membrane</keyword>
<gene>
    <name evidence="2" type="ORF">BC793_121131</name>
</gene>
<evidence type="ECO:0000256" key="1">
    <source>
        <dbReference type="SAM" id="Phobius"/>
    </source>
</evidence>
<keyword evidence="3" id="KW-1185">Reference proteome</keyword>
<dbReference type="RefSeq" id="WP_109600505.1">
    <property type="nucleotide sequence ID" value="NZ_BONA01000076.1"/>
</dbReference>
<sequence>MTTILDRRSDLVTVRAGRREIGVYAVGTDRTTFVPAVDVTAIVLATLATATLTATAVAVAVAVRRQPAVGAVTMGPGGWVSVKRGSCPPLRAGRSQPRPWWAHALRAHRLVAER</sequence>
<keyword evidence="1" id="KW-0812">Transmembrane</keyword>
<proteinExistence type="predicted"/>
<comment type="caution">
    <text evidence="2">The sequence shown here is derived from an EMBL/GenBank/DDBJ whole genome shotgun (WGS) entry which is preliminary data.</text>
</comment>
<feature type="transmembrane region" description="Helical" evidence="1">
    <location>
        <begin position="39"/>
        <end position="63"/>
    </location>
</feature>
<name>A0A316F5C9_9ACTN</name>
<dbReference type="Proteomes" id="UP000245697">
    <property type="component" value="Unassembled WGS sequence"/>
</dbReference>
<reference evidence="2 3" key="1">
    <citation type="submission" date="2018-05" db="EMBL/GenBank/DDBJ databases">
        <title>Genomic Encyclopedia of Archaeal and Bacterial Type Strains, Phase II (KMG-II): from individual species to whole genera.</title>
        <authorList>
            <person name="Goeker M."/>
        </authorList>
    </citation>
    <scope>NUCLEOTIDE SEQUENCE [LARGE SCALE GENOMIC DNA]</scope>
    <source>
        <strain evidence="2 3">DSM 45184</strain>
    </source>
</reference>
<dbReference type="AlphaFoldDB" id="A0A316F5C9"/>
<dbReference type="EMBL" id="QGGR01000021">
    <property type="protein sequence ID" value="PWK39864.1"/>
    <property type="molecule type" value="Genomic_DNA"/>
</dbReference>
<accession>A0A316F5C9</accession>
<evidence type="ECO:0000313" key="3">
    <source>
        <dbReference type="Proteomes" id="UP000245697"/>
    </source>
</evidence>
<protein>
    <submittedName>
        <fullName evidence="2">Uncharacterized protein</fullName>
    </submittedName>
</protein>